<evidence type="ECO:0000256" key="1">
    <source>
        <dbReference type="SAM" id="MobiDB-lite"/>
    </source>
</evidence>
<feature type="region of interest" description="Disordered" evidence="1">
    <location>
        <begin position="100"/>
        <end position="162"/>
    </location>
</feature>
<evidence type="ECO:0000313" key="3">
    <source>
        <dbReference type="Proteomes" id="UP001331515"/>
    </source>
</evidence>
<gene>
    <name evidence="2" type="ORF">CgunFtcFv8_021497</name>
</gene>
<feature type="compositionally biased region" description="Basic and acidic residues" evidence="1">
    <location>
        <begin position="123"/>
        <end position="133"/>
    </location>
</feature>
<sequence length="162" mass="17972">MYSISRRTFPPRREREYKFASFSLLGINGMEVERLKYKLCSLVSSPFQHFLSCTHRNTLASPSLSRSPRASLCFSNWCVASTHQLSGEGPIAELRASQLLWRQAAPRGPTQTSRSSRRAPPRSPDDGGSERVKRQGAPPLNGSDKYEQLRATGSAWGGGEDT</sequence>
<reference evidence="2 3" key="1">
    <citation type="journal article" date="2023" name="Mol. Biol. Evol.">
        <title>Genomics of Secondarily Temperate Adaptation in the Only Non-Antarctic Icefish.</title>
        <authorList>
            <person name="Rivera-Colon A.G."/>
            <person name="Rayamajhi N."/>
            <person name="Minhas B.F."/>
            <person name="Madrigal G."/>
            <person name="Bilyk K.T."/>
            <person name="Yoon V."/>
            <person name="Hune M."/>
            <person name="Gregory S."/>
            <person name="Cheng C.H.C."/>
            <person name="Catchen J.M."/>
        </authorList>
    </citation>
    <scope>NUCLEOTIDE SEQUENCE [LARGE SCALE GENOMIC DNA]</scope>
    <source>
        <tissue evidence="2">White muscle</tissue>
    </source>
</reference>
<accession>A0AAN8DSQ9</accession>
<evidence type="ECO:0000313" key="2">
    <source>
        <dbReference type="EMBL" id="KAK5925878.1"/>
    </source>
</evidence>
<keyword evidence="3" id="KW-1185">Reference proteome</keyword>
<dbReference type="Proteomes" id="UP001331515">
    <property type="component" value="Unassembled WGS sequence"/>
</dbReference>
<proteinExistence type="predicted"/>
<organism evidence="2 3">
    <name type="scientific">Champsocephalus gunnari</name>
    <name type="common">Mackerel icefish</name>
    <dbReference type="NCBI Taxonomy" id="52237"/>
    <lineage>
        <taxon>Eukaryota</taxon>
        <taxon>Metazoa</taxon>
        <taxon>Chordata</taxon>
        <taxon>Craniata</taxon>
        <taxon>Vertebrata</taxon>
        <taxon>Euteleostomi</taxon>
        <taxon>Actinopterygii</taxon>
        <taxon>Neopterygii</taxon>
        <taxon>Teleostei</taxon>
        <taxon>Neoteleostei</taxon>
        <taxon>Acanthomorphata</taxon>
        <taxon>Eupercaria</taxon>
        <taxon>Perciformes</taxon>
        <taxon>Notothenioidei</taxon>
        <taxon>Channichthyidae</taxon>
        <taxon>Champsocephalus</taxon>
    </lineage>
</organism>
<comment type="caution">
    <text evidence="2">The sequence shown here is derived from an EMBL/GenBank/DDBJ whole genome shotgun (WGS) entry which is preliminary data.</text>
</comment>
<protein>
    <submittedName>
        <fullName evidence="2">Uncharacterized protein</fullName>
    </submittedName>
</protein>
<dbReference type="AlphaFoldDB" id="A0AAN8DSQ9"/>
<dbReference type="EMBL" id="JAURVH010001519">
    <property type="protein sequence ID" value="KAK5925878.1"/>
    <property type="molecule type" value="Genomic_DNA"/>
</dbReference>
<name>A0AAN8DSQ9_CHAGU</name>